<name>M2SRD0_COCSN</name>
<keyword evidence="3" id="KW-1185">Reference proteome</keyword>
<dbReference type="AlphaFoldDB" id="M2SRD0"/>
<protein>
    <submittedName>
        <fullName evidence="2">Uncharacterized protein</fullName>
    </submittedName>
</protein>
<dbReference type="Proteomes" id="UP000016934">
    <property type="component" value="Unassembled WGS sequence"/>
</dbReference>
<dbReference type="Pfam" id="PF11913">
    <property type="entry name" value="DUF3431"/>
    <property type="match status" value="1"/>
</dbReference>
<feature type="transmembrane region" description="Helical" evidence="1">
    <location>
        <begin position="104"/>
        <end position="124"/>
    </location>
</feature>
<evidence type="ECO:0000313" key="2">
    <source>
        <dbReference type="EMBL" id="EMD59357.1"/>
    </source>
</evidence>
<dbReference type="OrthoDB" id="28755at2759"/>
<organism evidence="2 3">
    <name type="scientific">Cochliobolus sativus (strain ND90Pr / ATCC 201652)</name>
    <name type="common">Common root rot and spot blotch fungus</name>
    <name type="synonym">Bipolaris sorokiniana</name>
    <dbReference type="NCBI Taxonomy" id="665912"/>
    <lineage>
        <taxon>Eukaryota</taxon>
        <taxon>Fungi</taxon>
        <taxon>Dikarya</taxon>
        <taxon>Ascomycota</taxon>
        <taxon>Pezizomycotina</taxon>
        <taxon>Dothideomycetes</taxon>
        <taxon>Pleosporomycetidae</taxon>
        <taxon>Pleosporales</taxon>
        <taxon>Pleosporineae</taxon>
        <taxon>Pleosporaceae</taxon>
        <taxon>Bipolaris</taxon>
    </lineage>
</organism>
<reference evidence="2 3" key="1">
    <citation type="journal article" date="2012" name="PLoS Pathog.">
        <title>Diverse lifestyles and strategies of plant pathogenesis encoded in the genomes of eighteen Dothideomycetes fungi.</title>
        <authorList>
            <person name="Ohm R.A."/>
            <person name="Feau N."/>
            <person name="Henrissat B."/>
            <person name="Schoch C.L."/>
            <person name="Horwitz B.A."/>
            <person name="Barry K.W."/>
            <person name="Condon B.J."/>
            <person name="Copeland A.C."/>
            <person name="Dhillon B."/>
            <person name="Glaser F."/>
            <person name="Hesse C.N."/>
            <person name="Kosti I."/>
            <person name="LaButti K."/>
            <person name="Lindquist E.A."/>
            <person name="Lucas S."/>
            <person name="Salamov A.A."/>
            <person name="Bradshaw R.E."/>
            <person name="Ciuffetti L."/>
            <person name="Hamelin R.C."/>
            <person name="Kema G.H.J."/>
            <person name="Lawrence C."/>
            <person name="Scott J.A."/>
            <person name="Spatafora J.W."/>
            <person name="Turgeon B.G."/>
            <person name="de Wit P.J.G.M."/>
            <person name="Zhong S."/>
            <person name="Goodwin S.B."/>
            <person name="Grigoriev I.V."/>
        </authorList>
    </citation>
    <scope>NUCLEOTIDE SEQUENCE [LARGE SCALE GENOMIC DNA]</scope>
    <source>
        <strain evidence="3">ND90Pr / ATCC 201652</strain>
    </source>
</reference>
<dbReference type="eggNOG" id="ENOG502S1MF">
    <property type="taxonomic scope" value="Eukaryota"/>
</dbReference>
<feature type="transmembrane region" description="Helical" evidence="1">
    <location>
        <begin position="222"/>
        <end position="246"/>
    </location>
</feature>
<dbReference type="PANTHER" id="PTHR37490:SF1">
    <property type="entry name" value="GLYCOSYLTRANSFERASE 2-LIKE DOMAIN-CONTAINING PROTEIN"/>
    <property type="match status" value="1"/>
</dbReference>
<feature type="transmembrane region" description="Helical" evidence="1">
    <location>
        <begin position="376"/>
        <end position="395"/>
    </location>
</feature>
<dbReference type="STRING" id="665912.M2SRD0"/>
<feature type="transmembrane region" description="Helical" evidence="1">
    <location>
        <begin position="157"/>
        <end position="176"/>
    </location>
</feature>
<feature type="transmembrane region" description="Helical" evidence="1">
    <location>
        <begin position="34"/>
        <end position="51"/>
    </location>
</feature>
<reference evidence="3" key="2">
    <citation type="journal article" date="2013" name="PLoS Genet.">
        <title>Comparative genome structure, secondary metabolite, and effector coding capacity across Cochliobolus pathogens.</title>
        <authorList>
            <person name="Condon B.J."/>
            <person name="Leng Y."/>
            <person name="Wu D."/>
            <person name="Bushley K.E."/>
            <person name="Ohm R.A."/>
            <person name="Otillar R."/>
            <person name="Martin J."/>
            <person name="Schackwitz W."/>
            <person name="Grimwood J."/>
            <person name="MohdZainudin N."/>
            <person name="Xue C."/>
            <person name="Wang R."/>
            <person name="Manning V.A."/>
            <person name="Dhillon B."/>
            <person name="Tu Z.J."/>
            <person name="Steffenson B.J."/>
            <person name="Salamov A."/>
            <person name="Sun H."/>
            <person name="Lowry S."/>
            <person name="LaButti K."/>
            <person name="Han J."/>
            <person name="Copeland A."/>
            <person name="Lindquist E."/>
            <person name="Barry K."/>
            <person name="Schmutz J."/>
            <person name="Baker S.E."/>
            <person name="Ciuffetti L.M."/>
            <person name="Grigoriev I.V."/>
            <person name="Zhong S."/>
            <person name="Turgeon B.G."/>
        </authorList>
    </citation>
    <scope>NUCLEOTIDE SEQUENCE [LARGE SCALE GENOMIC DNA]</scope>
    <source>
        <strain evidence="3">ND90Pr / ATCC 201652</strain>
    </source>
</reference>
<dbReference type="EMBL" id="KB445653">
    <property type="protein sequence ID" value="EMD59357.1"/>
    <property type="molecule type" value="Genomic_DNA"/>
</dbReference>
<keyword evidence="1" id="KW-0812">Transmembrane</keyword>
<accession>M2SRD0</accession>
<dbReference type="HOGENOM" id="CLU_033247_0_0_1"/>
<gene>
    <name evidence="2" type="ORF">COCSADRAFT_175893</name>
</gene>
<evidence type="ECO:0000256" key="1">
    <source>
        <dbReference type="SAM" id="Phobius"/>
    </source>
</evidence>
<feature type="transmembrane region" description="Helical" evidence="1">
    <location>
        <begin position="182"/>
        <end position="202"/>
    </location>
</feature>
<keyword evidence="1" id="KW-0472">Membrane</keyword>
<sequence length="674" mass="75522">MAMIPDAYVRKVRAESMSGRLNATHDAARIQRHLLWMVCASASLLSTRHLLIERNMHYPQRLYFNQLAITSLLALRPFFGWGIIQRPFRRKLRPWRSRNRGTTLITASVCFMYLSTMCLLQAVLHFYNLPILAMITPIALFAEGVVRHALRSVSVTYADMLPTCVLLLASVGLLLTEYRITVPGLVTGILAMVFAGAARGLWKTAIMHQPDVLANNLNQASLHVIAGALVGALSAVIFGMNGHIFAFGAGNGLLLSVNAVSTAMAMKLGKSMVLPVDDEVASTSFHTIDAPVYHIFDALTLAVFAGIAGCYSTLLTRRSYTSTYQFCCFWLAMTCIGSWAWSRVPPARLPNTRFAYNTYGRMRSSSMNMSLPTKPLSKYLLGISIASLWIAYGILNFTERPEPRMPVALDRNYVPQIPMEIVISMYKEPLDGITTLLRNLKRIPALSDAQITIYLKDSSASPSQIQSQLGASQVVPLPNMGREGETYLNHILRRWDTLAQQTLFLQAEIHNPREFYTRITNYFLRSRTGYLDLAWVGTLCNCHSCSDRLFWSDEIQFIPQTYAKIYGSNAACNHVLLSYKGQFAVSAARIRGVDKSLYENMWSALVDEKSWAHQESFLKGRPDEMSAPDFGYTVERAWSLMFQCSGVDVAWRCASMVSRWRIGGEVGDCQCFDE</sequence>
<keyword evidence="1" id="KW-1133">Transmembrane helix</keyword>
<feature type="transmembrane region" description="Helical" evidence="1">
    <location>
        <begin position="292"/>
        <end position="311"/>
    </location>
</feature>
<dbReference type="OMA" id="ERPEPRM"/>
<dbReference type="InterPro" id="IPR021838">
    <property type="entry name" value="DUF3431"/>
</dbReference>
<feature type="transmembrane region" description="Helical" evidence="1">
    <location>
        <begin position="63"/>
        <end position="84"/>
    </location>
</feature>
<dbReference type="PANTHER" id="PTHR37490">
    <property type="entry name" value="EXPRESSED PROTEIN"/>
    <property type="match status" value="1"/>
</dbReference>
<proteinExistence type="predicted"/>
<dbReference type="RefSeq" id="XP_007705087.1">
    <property type="nucleotide sequence ID" value="XM_007706897.1"/>
</dbReference>
<dbReference type="KEGG" id="bsc:COCSADRAFT_175893"/>
<evidence type="ECO:0000313" key="3">
    <source>
        <dbReference type="Proteomes" id="UP000016934"/>
    </source>
</evidence>
<dbReference type="GeneID" id="19132995"/>